<feature type="compositionally biased region" description="Polar residues" evidence="1">
    <location>
        <begin position="240"/>
        <end position="249"/>
    </location>
</feature>
<proteinExistence type="predicted"/>
<feature type="compositionally biased region" description="Low complexity" evidence="1">
    <location>
        <begin position="7"/>
        <end position="21"/>
    </location>
</feature>
<reference evidence="2" key="1">
    <citation type="submission" date="2019-03" db="EMBL/GenBank/DDBJ databases">
        <title>WGS assembly of Setaria viridis.</title>
        <authorList>
            <person name="Huang P."/>
            <person name="Jenkins J."/>
            <person name="Grimwood J."/>
            <person name="Barry K."/>
            <person name="Healey A."/>
            <person name="Mamidi S."/>
            <person name="Sreedasyam A."/>
            <person name="Shu S."/>
            <person name="Feldman M."/>
            <person name="Wu J."/>
            <person name="Yu Y."/>
            <person name="Chen C."/>
            <person name="Johnson J."/>
            <person name="Rokhsar D."/>
            <person name="Baxter I."/>
            <person name="Schmutz J."/>
            <person name="Brutnell T."/>
            <person name="Kellogg E."/>
        </authorList>
    </citation>
    <scope>NUCLEOTIDE SEQUENCE [LARGE SCALE GENOMIC DNA]</scope>
</reference>
<evidence type="ECO:0000313" key="2">
    <source>
        <dbReference type="EMBL" id="TKW02362.1"/>
    </source>
</evidence>
<gene>
    <name evidence="2" type="ORF">SEVIR_8G238700v2</name>
</gene>
<feature type="compositionally biased region" description="Basic residues" evidence="1">
    <location>
        <begin position="54"/>
        <end position="71"/>
    </location>
</feature>
<evidence type="ECO:0000313" key="3">
    <source>
        <dbReference type="Proteomes" id="UP000298652"/>
    </source>
</evidence>
<dbReference type="EMBL" id="CM016559">
    <property type="protein sequence ID" value="TKW02362.1"/>
    <property type="molecule type" value="Genomic_DNA"/>
</dbReference>
<feature type="compositionally biased region" description="Low complexity" evidence="1">
    <location>
        <begin position="185"/>
        <end position="196"/>
    </location>
</feature>
<dbReference type="Proteomes" id="UP000298652">
    <property type="component" value="Chromosome 8"/>
</dbReference>
<feature type="compositionally biased region" description="Low complexity" evidence="1">
    <location>
        <begin position="126"/>
        <end position="150"/>
    </location>
</feature>
<accession>A0A4U6TKR9</accession>
<evidence type="ECO:0000256" key="1">
    <source>
        <dbReference type="SAM" id="MobiDB-lite"/>
    </source>
</evidence>
<feature type="compositionally biased region" description="Low complexity" evidence="1">
    <location>
        <begin position="99"/>
        <end position="108"/>
    </location>
</feature>
<sequence>MTRTASRRVPCSPRSSSSRVRNLARSPAGATREIPPSQKKQNTNDIKTREQKEPHRRPRPSARAPCRRCGTRRTGAPAPANGVARAPRGGPHSPPSAAPAPRRLGGPAQQQRLLAPLHRGGPCPWRPGTPQGRGGPSPRRPGAWPRHAAPPLAPPAHAPPGRERPPGRRQAAGSDSWSAPSRCYSAPRGSAAAGGSQTSPGCPLGEPAKRHAVKAKKQREGTHRRAAGTTYLAARDHGVGQNSQRRGQSRLNLGAAAMHRLPPMPLGGIIQCVAAPRRVVAGCPAEDGPSPRPRDRGSRGRNKGRL</sequence>
<feature type="region of interest" description="Disordered" evidence="1">
    <location>
        <begin position="281"/>
        <end position="306"/>
    </location>
</feature>
<dbReference type="AlphaFoldDB" id="A0A4U6TKR9"/>
<feature type="region of interest" description="Disordered" evidence="1">
    <location>
        <begin position="1"/>
        <end position="249"/>
    </location>
</feature>
<organism evidence="2 3">
    <name type="scientific">Setaria viridis</name>
    <name type="common">Green bristlegrass</name>
    <name type="synonym">Setaria italica subsp. viridis</name>
    <dbReference type="NCBI Taxonomy" id="4556"/>
    <lineage>
        <taxon>Eukaryota</taxon>
        <taxon>Viridiplantae</taxon>
        <taxon>Streptophyta</taxon>
        <taxon>Embryophyta</taxon>
        <taxon>Tracheophyta</taxon>
        <taxon>Spermatophyta</taxon>
        <taxon>Magnoliopsida</taxon>
        <taxon>Liliopsida</taxon>
        <taxon>Poales</taxon>
        <taxon>Poaceae</taxon>
        <taxon>PACMAD clade</taxon>
        <taxon>Panicoideae</taxon>
        <taxon>Panicodae</taxon>
        <taxon>Paniceae</taxon>
        <taxon>Cenchrinae</taxon>
        <taxon>Setaria</taxon>
    </lineage>
</organism>
<protein>
    <submittedName>
        <fullName evidence="2">Uncharacterized protein</fullName>
    </submittedName>
</protein>
<name>A0A4U6TKR9_SETVI</name>
<keyword evidence="3" id="KW-1185">Reference proteome</keyword>
<dbReference type="Gramene" id="TKW02362">
    <property type="protein sequence ID" value="TKW02362"/>
    <property type="gene ID" value="SEVIR_8G238700v2"/>
</dbReference>